<evidence type="ECO:0000313" key="2">
    <source>
        <dbReference type="Proteomes" id="UP001153269"/>
    </source>
</evidence>
<protein>
    <submittedName>
        <fullName evidence="1">Uncharacterized protein</fullName>
    </submittedName>
</protein>
<dbReference type="Proteomes" id="UP001153269">
    <property type="component" value="Unassembled WGS sequence"/>
</dbReference>
<gene>
    <name evidence="1" type="ORF">PLEPLA_LOCUS16334</name>
</gene>
<accession>A0A9N7UE41</accession>
<comment type="caution">
    <text evidence="1">The sequence shown here is derived from an EMBL/GenBank/DDBJ whole genome shotgun (WGS) entry which is preliminary data.</text>
</comment>
<reference evidence="1" key="1">
    <citation type="submission" date="2020-03" db="EMBL/GenBank/DDBJ databases">
        <authorList>
            <person name="Weist P."/>
        </authorList>
    </citation>
    <scope>NUCLEOTIDE SEQUENCE</scope>
</reference>
<proteinExistence type="predicted"/>
<keyword evidence="2" id="KW-1185">Reference proteome</keyword>
<sequence length="218" mass="24760">MSMFDPGERLPEEQDYVKAYESVREKYKGGNLGAFLWRFNREHPSREETEPRARDRLGRETSGINSFFDLIPDKHQTMDGWINRCPAALCGSSWDSTASVTLTIIDNFEETFRPERLFFLRGTCWTAWTQSAETFGLWLDGTGPTEELPANIVAHEKNMHLTVPTSRSHFLPMWLPTGPVTVQGGVPAGALWHRPDAPRPPPPLPTSHFLFLFVLIGF</sequence>
<evidence type="ECO:0000313" key="1">
    <source>
        <dbReference type="EMBL" id="CAB1428368.1"/>
    </source>
</evidence>
<organism evidence="1 2">
    <name type="scientific">Pleuronectes platessa</name>
    <name type="common">European plaice</name>
    <dbReference type="NCBI Taxonomy" id="8262"/>
    <lineage>
        <taxon>Eukaryota</taxon>
        <taxon>Metazoa</taxon>
        <taxon>Chordata</taxon>
        <taxon>Craniata</taxon>
        <taxon>Vertebrata</taxon>
        <taxon>Euteleostomi</taxon>
        <taxon>Actinopterygii</taxon>
        <taxon>Neopterygii</taxon>
        <taxon>Teleostei</taxon>
        <taxon>Neoteleostei</taxon>
        <taxon>Acanthomorphata</taxon>
        <taxon>Carangaria</taxon>
        <taxon>Pleuronectiformes</taxon>
        <taxon>Pleuronectoidei</taxon>
        <taxon>Pleuronectidae</taxon>
        <taxon>Pleuronectes</taxon>
    </lineage>
</organism>
<name>A0A9N7UE41_PLEPL</name>
<dbReference type="EMBL" id="CADEAL010001047">
    <property type="protein sequence ID" value="CAB1428368.1"/>
    <property type="molecule type" value="Genomic_DNA"/>
</dbReference>
<dbReference type="AlphaFoldDB" id="A0A9N7UE41"/>